<dbReference type="SMART" id="SM00273">
    <property type="entry name" value="ENTH"/>
    <property type="match status" value="1"/>
</dbReference>
<keyword evidence="3" id="KW-0333">Golgi apparatus</keyword>
<dbReference type="GO" id="GO:0005794">
    <property type="term" value="C:Golgi apparatus"/>
    <property type="evidence" value="ECO:0007669"/>
    <property type="project" value="UniProtKB-SubCell"/>
</dbReference>
<evidence type="ECO:0000313" key="7">
    <source>
        <dbReference type="EMBL" id="KDP40352.1"/>
    </source>
</evidence>
<dbReference type="GO" id="GO:0006897">
    <property type="term" value="P:endocytosis"/>
    <property type="evidence" value="ECO:0007669"/>
    <property type="project" value="TreeGrafter"/>
</dbReference>
<evidence type="ECO:0000256" key="5">
    <source>
        <dbReference type="SAM" id="MobiDB-lite"/>
    </source>
</evidence>
<comment type="subcellular location">
    <subcellularLocation>
        <location evidence="1">Cytoplasmic vesicle</location>
        <location evidence="1">Clathrin-coated vesicle</location>
    </subcellularLocation>
    <subcellularLocation>
        <location evidence="2">Golgi apparatus</location>
    </subcellularLocation>
</comment>
<dbReference type="PANTHER" id="PTHR12276">
    <property type="entry name" value="EPSIN/ENT-RELATED"/>
    <property type="match status" value="1"/>
</dbReference>
<dbReference type="EMBL" id="KK914334">
    <property type="protein sequence ID" value="KDP40352.1"/>
    <property type="molecule type" value="Genomic_DNA"/>
</dbReference>
<keyword evidence="4" id="KW-0968">Cytoplasmic vesicle</keyword>
<evidence type="ECO:0000256" key="1">
    <source>
        <dbReference type="ARBA" id="ARBA00004132"/>
    </source>
</evidence>
<dbReference type="GO" id="GO:0005543">
    <property type="term" value="F:phospholipid binding"/>
    <property type="evidence" value="ECO:0007669"/>
    <property type="project" value="TreeGrafter"/>
</dbReference>
<sequence>MGTLFLNQIKRQASSFLQEKYKNARLALTDVSRIELLAEEATNNDPWGPVAKTMTIIAEASYGIDDYWRIVDVLHRRFDNIDWKEWRQCYKSLVLLEFLLTHGPEEFAVEFQCDSDVIDELGTFKYIDNKGFDWGANMQKRSDHILKLLEGGDMLKEERLKAIKITKEIHGFGSLSITSPRSPSSATSGSSRTSSSGSYSFTGSLFNDPLFFTKEEENTDSLEGLFLQEMRDKITDASNNNNNNNNSNKDLKGLHMWDCPPIQETGSLLNCEDDGLKGKMVKGMEKQEGSVNGICLKLAGGIISPRKCHGHQNKEFFRSISDVGKLIKKKYDRQFSLGY</sequence>
<dbReference type="GO" id="GO:0030125">
    <property type="term" value="C:clathrin vesicle coat"/>
    <property type="evidence" value="ECO:0007669"/>
    <property type="project" value="TreeGrafter"/>
</dbReference>
<dbReference type="PROSITE" id="PS50942">
    <property type="entry name" value="ENTH"/>
    <property type="match status" value="1"/>
</dbReference>
<evidence type="ECO:0000256" key="4">
    <source>
        <dbReference type="ARBA" id="ARBA00023329"/>
    </source>
</evidence>
<feature type="region of interest" description="Disordered" evidence="5">
    <location>
        <begin position="176"/>
        <end position="198"/>
    </location>
</feature>
<name>A0A067KW37_JATCU</name>
<accession>A0A067KW37</accession>
<dbReference type="AlphaFoldDB" id="A0A067KW37"/>
<dbReference type="Gene3D" id="1.25.40.90">
    <property type="match status" value="1"/>
</dbReference>
<organism evidence="7 8">
    <name type="scientific">Jatropha curcas</name>
    <name type="common">Barbados nut</name>
    <dbReference type="NCBI Taxonomy" id="180498"/>
    <lineage>
        <taxon>Eukaryota</taxon>
        <taxon>Viridiplantae</taxon>
        <taxon>Streptophyta</taxon>
        <taxon>Embryophyta</taxon>
        <taxon>Tracheophyta</taxon>
        <taxon>Spermatophyta</taxon>
        <taxon>Magnoliopsida</taxon>
        <taxon>eudicotyledons</taxon>
        <taxon>Gunneridae</taxon>
        <taxon>Pentapetalae</taxon>
        <taxon>rosids</taxon>
        <taxon>fabids</taxon>
        <taxon>Malpighiales</taxon>
        <taxon>Euphorbiaceae</taxon>
        <taxon>Crotonoideae</taxon>
        <taxon>Jatropheae</taxon>
        <taxon>Jatropha</taxon>
    </lineage>
</organism>
<evidence type="ECO:0000313" key="8">
    <source>
        <dbReference type="Proteomes" id="UP000027138"/>
    </source>
</evidence>
<evidence type="ECO:0000259" key="6">
    <source>
        <dbReference type="PROSITE" id="PS50942"/>
    </source>
</evidence>
<keyword evidence="8" id="KW-1185">Reference proteome</keyword>
<dbReference type="GO" id="GO:0005886">
    <property type="term" value="C:plasma membrane"/>
    <property type="evidence" value="ECO:0007669"/>
    <property type="project" value="TreeGrafter"/>
</dbReference>
<evidence type="ECO:0000256" key="2">
    <source>
        <dbReference type="ARBA" id="ARBA00004555"/>
    </source>
</evidence>
<dbReference type="OrthoDB" id="4033880at2759"/>
<proteinExistence type="predicted"/>
<gene>
    <name evidence="7" type="ORF">JCGZ_02350</name>
</gene>
<dbReference type="PANTHER" id="PTHR12276:SF95">
    <property type="entry name" value="ENTH_VHS FAMILY PROTEIN"/>
    <property type="match status" value="1"/>
</dbReference>
<evidence type="ECO:0000256" key="3">
    <source>
        <dbReference type="ARBA" id="ARBA00023034"/>
    </source>
</evidence>
<dbReference type="Pfam" id="PF01417">
    <property type="entry name" value="ENTH"/>
    <property type="match status" value="1"/>
</dbReference>
<dbReference type="Proteomes" id="UP000027138">
    <property type="component" value="Unassembled WGS sequence"/>
</dbReference>
<dbReference type="InterPro" id="IPR013809">
    <property type="entry name" value="ENTH"/>
</dbReference>
<dbReference type="GO" id="GO:0030276">
    <property type="term" value="F:clathrin binding"/>
    <property type="evidence" value="ECO:0007669"/>
    <property type="project" value="TreeGrafter"/>
</dbReference>
<feature type="domain" description="ENTH" evidence="6">
    <location>
        <begin position="26"/>
        <end position="159"/>
    </location>
</feature>
<reference evidence="7 8" key="1">
    <citation type="journal article" date="2014" name="PLoS ONE">
        <title>Global Analysis of Gene Expression Profiles in Physic Nut (Jatropha curcas L.) Seedlings Exposed to Salt Stress.</title>
        <authorList>
            <person name="Zhang L."/>
            <person name="Zhang C."/>
            <person name="Wu P."/>
            <person name="Chen Y."/>
            <person name="Li M."/>
            <person name="Jiang H."/>
            <person name="Wu G."/>
        </authorList>
    </citation>
    <scope>NUCLEOTIDE SEQUENCE [LARGE SCALE GENOMIC DNA]</scope>
    <source>
        <strain evidence="8">cv. GZQX0401</strain>
        <tissue evidence="7">Young leaves</tissue>
    </source>
</reference>
<protein>
    <recommendedName>
        <fullName evidence="6">ENTH domain-containing protein</fullName>
    </recommendedName>
</protein>
<dbReference type="InterPro" id="IPR008942">
    <property type="entry name" value="ENTH_VHS"/>
</dbReference>
<dbReference type="SUPFAM" id="SSF48464">
    <property type="entry name" value="ENTH/VHS domain"/>
    <property type="match status" value="1"/>
</dbReference>
<dbReference type="KEGG" id="jcu:105632240"/>
<dbReference type="GO" id="GO:0005768">
    <property type="term" value="C:endosome"/>
    <property type="evidence" value="ECO:0007669"/>
    <property type="project" value="TreeGrafter"/>
</dbReference>
<dbReference type="STRING" id="180498.A0A067KW37"/>
<dbReference type="CDD" id="cd03571">
    <property type="entry name" value="ENTH"/>
    <property type="match status" value="1"/>
</dbReference>